<keyword evidence="4" id="KW-1185">Reference proteome</keyword>
<proteinExistence type="predicted"/>
<gene>
    <name evidence="3" type="ORF">MQN93_43250</name>
</gene>
<dbReference type="Proteomes" id="UP001165270">
    <property type="component" value="Unassembled WGS sequence"/>
</dbReference>
<dbReference type="EMBL" id="JALDAX010000039">
    <property type="protein sequence ID" value="MCI3246517.1"/>
    <property type="molecule type" value="Genomic_DNA"/>
</dbReference>
<dbReference type="PROSITE" id="PS50531">
    <property type="entry name" value="HTH_IS21"/>
    <property type="match status" value="1"/>
</dbReference>
<dbReference type="InterPro" id="IPR017894">
    <property type="entry name" value="HTH_IS21_transposase_type"/>
</dbReference>
<feature type="compositionally biased region" description="Polar residues" evidence="1">
    <location>
        <begin position="330"/>
        <end position="345"/>
    </location>
</feature>
<organism evidence="3 4">
    <name type="scientific">Streptomyces spinosisporus</name>
    <dbReference type="NCBI Taxonomy" id="2927582"/>
    <lineage>
        <taxon>Bacteria</taxon>
        <taxon>Bacillati</taxon>
        <taxon>Actinomycetota</taxon>
        <taxon>Actinomycetes</taxon>
        <taxon>Kitasatosporales</taxon>
        <taxon>Streptomycetaceae</taxon>
        <taxon>Streptomyces</taxon>
    </lineage>
</organism>
<evidence type="ECO:0000313" key="4">
    <source>
        <dbReference type="Proteomes" id="UP001165270"/>
    </source>
</evidence>
<dbReference type="Pfam" id="PF01610">
    <property type="entry name" value="DDE_Tnp_ISL3"/>
    <property type="match status" value="1"/>
</dbReference>
<feature type="domain" description="HTH IS21-type" evidence="2">
    <location>
        <begin position="168"/>
        <end position="231"/>
    </location>
</feature>
<accession>A0ABS9XY35</accession>
<dbReference type="PANTHER" id="PTHR33498">
    <property type="entry name" value="TRANSPOSASE FOR INSERTION SEQUENCE ELEMENT IS1557"/>
    <property type="match status" value="1"/>
</dbReference>
<dbReference type="InterPro" id="IPR047951">
    <property type="entry name" value="Transpos_ISL3"/>
</dbReference>
<feature type="compositionally biased region" description="Low complexity" evidence="1">
    <location>
        <begin position="306"/>
        <end position="329"/>
    </location>
</feature>
<name>A0ABS9XY35_9ACTN</name>
<reference evidence="3" key="1">
    <citation type="submission" date="2022-03" db="EMBL/GenBank/DDBJ databases">
        <title>Streptomyces 7R015 and 7R016 isolated from Barleria lupulina in Thailand.</title>
        <authorList>
            <person name="Kanchanasin P."/>
            <person name="Phongsopitanun W."/>
            <person name="Tanasupawat S."/>
        </authorList>
    </citation>
    <scope>NUCLEOTIDE SEQUENCE</scope>
    <source>
        <strain evidence="3">7R016</strain>
    </source>
</reference>
<evidence type="ECO:0000313" key="3">
    <source>
        <dbReference type="EMBL" id="MCI3246517.1"/>
    </source>
</evidence>
<feature type="region of interest" description="Disordered" evidence="1">
    <location>
        <begin position="207"/>
        <end position="345"/>
    </location>
</feature>
<sequence>MALALGGQAGERLAEHLAVPVSGPTLLRLIRAMDLPEVPELTVLGVDEFAFRRGRRFGAILIDMDSRRPVDVLPDHTADTFAGWLREHPHIGTVCRDRGGAFAEGAERGQPGMPQVAGRWHLLHNLATGLEKTVTRHRSCLKPPEIEPAPVQTRESDEESAYGRKIRERHRDVQALFQQGLTIAVVSARLGLDRKTVRRYAKVATAESLMRERPRRTSALTPHKPYPARRWVEGCDNAQTCATRSPPAATSGAARASDDSLTPWPGTTAPEPSRRHHPRSPMSSGGSSDGQRTRTTRPARTSKTCAVAARRMPRPAAWSAASPPSSAASTVTGSVNGSPRPTNPR</sequence>
<evidence type="ECO:0000259" key="2">
    <source>
        <dbReference type="PROSITE" id="PS50531"/>
    </source>
</evidence>
<dbReference type="InterPro" id="IPR002560">
    <property type="entry name" value="Transposase_DDE"/>
</dbReference>
<evidence type="ECO:0000256" key="1">
    <source>
        <dbReference type="SAM" id="MobiDB-lite"/>
    </source>
</evidence>
<dbReference type="PANTHER" id="PTHR33498:SF1">
    <property type="entry name" value="TRANSPOSASE FOR INSERTION SEQUENCE ELEMENT IS1557"/>
    <property type="match status" value="1"/>
</dbReference>
<protein>
    <submittedName>
        <fullName evidence="3">Transposase</fullName>
    </submittedName>
</protein>
<comment type="caution">
    <text evidence="3">The sequence shown here is derived from an EMBL/GenBank/DDBJ whole genome shotgun (WGS) entry which is preliminary data.</text>
</comment>